<gene>
    <name evidence="1" type="ORF">CU097_005024</name>
</gene>
<keyword evidence="2" id="KW-1185">Reference proteome</keyword>
<protein>
    <submittedName>
        <fullName evidence="1">Uncharacterized protein</fullName>
    </submittedName>
</protein>
<dbReference type="AlphaFoldDB" id="A0A367IVZ3"/>
<name>A0A367IVZ3_RHIAZ</name>
<sequence length="76" mass="8503">MQCRCELLAKLACDFRKARIVRLGYADLATNAMDVQNFISGIYESARRDGLRANVVGAARRSDFSDIWKSNGLPHV</sequence>
<dbReference type="EMBL" id="PJQL01003265">
    <property type="protein sequence ID" value="RCH81822.1"/>
    <property type="molecule type" value="Genomic_DNA"/>
</dbReference>
<accession>A0A367IVZ3</accession>
<organism evidence="1 2">
    <name type="scientific">Rhizopus azygosporus</name>
    <name type="common">Rhizopus microsporus var. azygosporus</name>
    <dbReference type="NCBI Taxonomy" id="86630"/>
    <lineage>
        <taxon>Eukaryota</taxon>
        <taxon>Fungi</taxon>
        <taxon>Fungi incertae sedis</taxon>
        <taxon>Mucoromycota</taxon>
        <taxon>Mucoromycotina</taxon>
        <taxon>Mucoromycetes</taxon>
        <taxon>Mucorales</taxon>
        <taxon>Mucorineae</taxon>
        <taxon>Rhizopodaceae</taxon>
        <taxon>Rhizopus</taxon>
    </lineage>
</organism>
<proteinExistence type="predicted"/>
<evidence type="ECO:0000313" key="1">
    <source>
        <dbReference type="EMBL" id="RCH81822.1"/>
    </source>
</evidence>
<reference evidence="1 2" key="1">
    <citation type="journal article" date="2018" name="G3 (Bethesda)">
        <title>Phylogenetic and Phylogenomic Definition of Rhizopus Species.</title>
        <authorList>
            <person name="Gryganskyi A.P."/>
            <person name="Golan J."/>
            <person name="Dolatabadi S."/>
            <person name="Mondo S."/>
            <person name="Robb S."/>
            <person name="Idnurm A."/>
            <person name="Muszewska A."/>
            <person name="Steczkiewicz K."/>
            <person name="Masonjones S."/>
            <person name="Liao H.L."/>
            <person name="Gajdeczka M.T."/>
            <person name="Anike F."/>
            <person name="Vuek A."/>
            <person name="Anishchenko I.M."/>
            <person name="Voigt K."/>
            <person name="de Hoog G.S."/>
            <person name="Smith M.E."/>
            <person name="Heitman J."/>
            <person name="Vilgalys R."/>
            <person name="Stajich J.E."/>
        </authorList>
    </citation>
    <scope>NUCLEOTIDE SEQUENCE [LARGE SCALE GENOMIC DNA]</scope>
    <source>
        <strain evidence="1 2">CBS 357.93</strain>
    </source>
</reference>
<evidence type="ECO:0000313" key="2">
    <source>
        <dbReference type="Proteomes" id="UP000252139"/>
    </source>
</evidence>
<dbReference type="Proteomes" id="UP000252139">
    <property type="component" value="Unassembled WGS sequence"/>
</dbReference>
<comment type="caution">
    <text evidence="1">The sequence shown here is derived from an EMBL/GenBank/DDBJ whole genome shotgun (WGS) entry which is preliminary data.</text>
</comment>